<reference evidence="1 2" key="1">
    <citation type="journal article" date="2020" name="MBio">
        <title>Erratum for Teymournejad et al., 'Isolation and Molecular Analysis of a Novel Neorickettsia Species That Causes Potomac Horse Fever'.</title>
        <authorList>
            <person name="Teymournejad O."/>
            <person name="Lin M."/>
            <person name="Bekebrede H."/>
            <person name="Kamr A."/>
            <person name="Toribio R.E."/>
            <person name="Arroyo L.G."/>
            <person name="Baird J.D."/>
            <person name="Rikihisa Y."/>
        </authorList>
    </citation>
    <scope>NUCLEOTIDE SEQUENCE [LARGE SCALE GENOMIC DNA]</scope>
    <source>
        <strain evidence="1 2">Fin17</strain>
    </source>
</reference>
<proteinExistence type="predicted"/>
<organism evidence="1 2">
    <name type="scientific">Neorickettsia findlayensis</name>
    <dbReference type="NCBI Taxonomy" id="2686014"/>
    <lineage>
        <taxon>Bacteria</taxon>
        <taxon>Pseudomonadati</taxon>
        <taxon>Pseudomonadota</taxon>
        <taxon>Alphaproteobacteria</taxon>
        <taxon>Rickettsiales</taxon>
        <taxon>Anaplasmataceae</taxon>
        <taxon>Neorickettsia</taxon>
    </lineage>
</organism>
<gene>
    <name evidence="1" type="ORF">GP480_00550</name>
</gene>
<name>A0A6P1G9G6_9RICK</name>
<evidence type="ECO:0000313" key="2">
    <source>
        <dbReference type="Proteomes" id="UP000464912"/>
    </source>
</evidence>
<sequence>MSDALRQDPLKVKAFSTHDIVEIDGLALTNSVEIQHFEASKTEFSFCFYQ</sequence>
<accession>A0A6P1G9G6</accession>
<dbReference type="Proteomes" id="UP000464912">
    <property type="component" value="Chromosome"/>
</dbReference>
<reference evidence="1 2" key="2">
    <citation type="journal article" date="2020" name="MBio">
        <title>Isolation and Molecular Analysis of a Novel Neorickettsia Species That Causes Potomac Horse Fever.</title>
        <authorList>
            <person name="Teymournejad O."/>
            <person name="Lin M."/>
            <person name="Bekebrede H."/>
            <person name="Kamr A."/>
            <person name="Toribio R.E."/>
            <person name="Arroyo L.G."/>
            <person name="Baird J.D."/>
            <person name="Rikihisa Y."/>
        </authorList>
    </citation>
    <scope>NUCLEOTIDE SEQUENCE [LARGE SCALE GENOMIC DNA]</scope>
    <source>
        <strain evidence="1 2">Fin17</strain>
    </source>
</reference>
<dbReference type="RefSeq" id="WP_160094908.1">
    <property type="nucleotide sequence ID" value="NZ_CP047224.1"/>
</dbReference>
<dbReference type="AlphaFoldDB" id="A0A6P1G9G6"/>
<keyword evidence="2" id="KW-1185">Reference proteome</keyword>
<dbReference type="KEGG" id="nef:GP480_00550"/>
<protein>
    <submittedName>
        <fullName evidence="1">Uncharacterized protein</fullName>
    </submittedName>
</protein>
<evidence type="ECO:0000313" key="1">
    <source>
        <dbReference type="EMBL" id="QHD64962.1"/>
    </source>
</evidence>
<dbReference type="EMBL" id="CP047224">
    <property type="protein sequence ID" value="QHD64962.1"/>
    <property type="molecule type" value="Genomic_DNA"/>
</dbReference>